<dbReference type="EMBL" id="VSSQ01000228">
    <property type="protein sequence ID" value="MPL86833.1"/>
    <property type="molecule type" value="Genomic_DNA"/>
</dbReference>
<evidence type="ECO:0000256" key="2">
    <source>
        <dbReference type="ARBA" id="ARBA00022705"/>
    </source>
</evidence>
<dbReference type="GO" id="GO:0006260">
    <property type="term" value="P:DNA replication"/>
    <property type="evidence" value="ECO:0007669"/>
    <property type="project" value="UniProtKB-KW"/>
</dbReference>
<dbReference type="Pfam" id="PF09079">
    <property type="entry name" value="WHD_Cdc6"/>
    <property type="match status" value="1"/>
</dbReference>
<dbReference type="InterPro" id="IPR003959">
    <property type="entry name" value="ATPase_AAA_core"/>
</dbReference>
<dbReference type="Gene3D" id="1.10.8.60">
    <property type="match status" value="1"/>
</dbReference>
<proteinExistence type="inferred from homology"/>
<dbReference type="Gene3D" id="3.40.50.300">
    <property type="entry name" value="P-loop containing nucleotide triphosphate hydrolases"/>
    <property type="match status" value="1"/>
</dbReference>
<keyword evidence="2" id="KW-0235">DNA replication</keyword>
<keyword evidence="3" id="KW-0547">Nucleotide-binding</keyword>
<dbReference type="PANTHER" id="PTHR10763">
    <property type="entry name" value="CELL DIVISION CONTROL PROTEIN 6-RELATED"/>
    <property type="match status" value="1"/>
</dbReference>
<evidence type="ECO:0000256" key="4">
    <source>
        <dbReference type="ARBA" id="ARBA00022840"/>
    </source>
</evidence>
<dbReference type="InterPro" id="IPR036390">
    <property type="entry name" value="WH_DNA-bd_sf"/>
</dbReference>
<evidence type="ECO:0000313" key="7">
    <source>
        <dbReference type="EMBL" id="MPL86833.1"/>
    </source>
</evidence>
<comment type="caution">
    <text evidence="7">The sequence shown here is derived from an EMBL/GenBank/DDBJ whole genome shotgun (WGS) entry which is preliminary data.</text>
</comment>
<accession>A0A644V7R1</accession>
<dbReference type="FunFam" id="3.40.50.300:FF:000930">
    <property type="entry name" value="ORC1-type DNA replication protein"/>
    <property type="match status" value="1"/>
</dbReference>
<dbReference type="Pfam" id="PF00004">
    <property type="entry name" value="AAA"/>
    <property type="match status" value="1"/>
</dbReference>
<sequence length="425" mass="47409">MESEPYKSTGLFKRYINPNKIFQNREVLRHSYSPKELPHRMDQIDSIAEILAPALQGATPSNILIYGKTGTGKTATVKFVGAELENESSEFSPCRLVHLNCETIDTQYRVLAQIANHVSGHDLKASDRVKNTIPATGWHTDQVYSELKNVLEQAGGLQIIVLDEIDKLVKKSGDDTLYNLTRINSDLFSSRVCIIGISNDLTFKDFLDPRVLSSLSEEEMVFPPYNADQLRDILHQRAEMAFFPDVVSDEVIGLCAARAAQEHGDARRALDLLRVSGELAEREGADRVMVKHVNGAQENIETDTMSECVKTLPAQSKIVLCSMLLMAASGQKVFTSGSVINVYREVAAELDTEALSHRRVSDLINELNMLGIITTRVVSHGRHGRTTEIYFKSPTNDIRTVIMNDSRFQECGILHPLVKNHEKGE</sequence>
<dbReference type="InterPro" id="IPR036388">
    <property type="entry name" value="WH-like_DNA-bd_sf"/>
</dbReference>
<dbReference type="GO" id="GO:0005524">
    <property type="term" value="F:ATP binding"/>
    <property type="evidence" value="ECO:0007669"/>
    <property type="project" value="UniProtKB-KW"/>
</dbReference>
<dbReference type="NCBIfam" id="NF001625">
    <property type="entry name" value="PRK00411.1-3"/>
    <property type="match status" value="1"/>
</dbReference>
<protein>
    <recommendedName>
        <fullName evidence="8">ORC1-type DNA replication protein</fullName>
    </recommendedName>
</protein>
<dbReference type="SMART" id="SM01074">
    <property type="entry name" value="Cdc6_C"/>
    <property type="match status" value="1"/>
</dbReference>
<dbReference type="InterPro" id="IPR014277">
    <property type="entry name" value="Orc1/Cdc6_arc"/>
</dbReference>
<dbReference type="CDD" id="cd08768">
    <property type="entry name" value="Cdc6_C"/>
    <property type="match status" value="1"/>
</dbReference>
<dbReference type="Gene3D" id="1.10.10.10">
    <property type="entry name" value="Winged helix-like DNA-binding domain superfamily/Winged helix DNA-binding domain"/>
    <property type="match status" value="1"/>
</dbReference>
<dbReference type="SUPFAM" id="SSF52540">
    <property type="entry name" value="P-loop containing nucleoside triphosphate hydrolases"/>
    <property type="match status" value="1"/>
</dbReference>
<dbReference type="FunFam" id="1.10.8.60:FF:000073">
    <property type="entry name" value="ORC1-type DNA replication protein"/>
    <property type="match status" value="1"/>
</dbReference>
<dbReference type="InterPro" id="IPR055237">
    <property type="entry name" value="Cdc6_lid"/>
</dbReference>
<dbReference type="HAMAP" id="MF_01407">
    <property type="entry name" value="ORC1_type_DNA_replic_protein"/>
    <property type="match status" value="1"/>
</dbReference>
<feature type="domain" description="AAA+ ATPase" evidence="5">
    <location>
        <begin position="59"/>
        <end position="226"/>
    </location>
</feature>
<dbReference type="InterPro" id="IPR050311">
    <property type="entry name" value="ORC1/CDC6"/>
</dbReference>
<feature type="domain" description="Cdc6 C-terminal" evidence="6">
    <location>
        <begin position="320"/>
        <end position="402"/>
    </location>
</feature>
<reference evidence="7" key="1">
    <citation type="submission" date="2019-08" db="EMBL/GenBank/DDBJ databases">
        <authorList>
            <person name="Kucharzyk K."/>
            <person name="Murdoch R.W."/>
            <person name="Higgins S."/>
            <person name="Loffler F."/>
        </authorList>
    </citation>
    <scope>NUCLEOTIDE SEQUENCE</scope>
</reference>
<dbReference type="CDD" id="cd00009">
    <property type="entry name" value="AAA"/>
    <property type="match status" value="1"/>
</dbReference>
<evidence type="ECO:0000256" key="1">
    <source>
        <dbReference type="ARBA" id="ARBA00006184"/>
    </source>
</evidence>
<dbReference type="PANTHER" id="PTHR10763:SF22">
    <property type="entry name" value="ORC1-TYPE DNA REPLICATION PROTEIN"/>
    <property type="match status" value="1"/>
</dbReference>
<evidence type="ECO:0000259" key="6">
    <source>
        <dbReference type="SMART" id="SM01074"/>
    </source>
</evidence>
<organism evidence="7">
    <name type="scientific">bioreactor metagenome</name>
    <dbReference type="NCBI Taxonomy" id="1076179"/>
    <lineage>
        <taxon>unclassified sequences</taxon>
        <taxon>metagenomes</taxon>
        <taxon>ecological metagenomes</taxon>
    </lineage>
</organism>
<dbReference type="NCBIfam" id="TIGR02928">
    <property type="entry name" value="orc1/cdc6 family replication initiation protein"/>
    <property type="match status" value="1"/>
</dbReference>
<dbReference type="AlphaFoldDB" id="A0A644V7R1"/>
<evidence type="ECO:0008006" key="8">
    <source>
        <dbReference type="Google" id="ProtNLM"/>
    </source>
</evidence>
<dbReference type="InterPro" id="IPR027417">
    <property type="entry name" value="P-loop_NTPase"/>
</dbReference>
<name>A0A644V7R1_9ZZZZ</name>
<dbReference type="InterPro" id="IPR003593">
    <property type="entry name" value="AAA+_ATPase"/>
</dbReference>
<dbReference type="Pfam" id="PF22703">
    <property type="entry name" value="Cdc6_lid"/>
    <property type="match status" value="1"/>
</dbReference>
<keyword evidence="4" id="KW-0067">ATP-binding</keyword>
<dbReference type="SMART" id="SM00382">
    <property type="entry name" value="AAA"/>
    <property type="match status" value="1"/>
</dbReference>
<gene>
    <name evidence="7" type="ORF">SDC9_32820</name>
</gene>
<evidence type="ECO:0000259" key="5">
    <source>
        <dbReference type="SMART" id="SM00382"/>
    </source>
</evidence>
<evidence type="ECO:0000256" key="3">
    <source>
        <dbReference type="ARBA" id="ARBA00022741"/>
    </source>
</evidence>
<dbReference type="SUPFAM" id="SSF46785">
    <property type="entry name" value="Winged helix' DNA-binding domain"/>
    <property type="match status" value="1"/>
</dbReference>
<dbReference type="GO" id="GO:0016887">
    <property type="term" value="F:ATP hydrolysis activity"/>
    <property type="evidence" value="ECO:0007669"/>
    <property type="project" value="InterPro"/>
</dbReference>
<comment type="similarity">
    <text evidence="1">Belongs to the CDC6/cdc18 family.</text>
</comment>
<dbReference type="InterPro" id="IPR015163">
    <property type="entry name" value="Cdc6_C"/>
</dbReference>